<dbReference type="PRINTS" id="PR00420">
    <property type="entry name" value="RNGMNOXGNASE"/>
</dbReference>
<keyword evidence="7 11" id="KW-0285">Flavoprotein</keyword>
<dbReference type="Gene3D" id="3.50.50.60">
    <property type="entry name" value="FAD/NAD(P)-binding domain"/>
    <property type="match status" value="1"/>
</dbReference>
<evidence type="ECO:0000256" key="12">
    <source>
        <dbReference type="SAM" id="MobiDB-lite"/>
    </source>
</evidence>
<keyword evidence="11" id="KW-0963">Cytoplasm</keyword>
<gene>
    <name evidence="14" type="ORF">EFBL_0121</name>
</gene>
<evidence type="ECO:0000259" key="13">
    <source>
        <dbReference type="Pfam" id="PF01593"/>
    </source>
</evidence>
<evidence type="ECO:0000256" key="5">
    <source>
        <dbReference type="ARBA" id="ARBA00012402"/>
    </source>
</evidence>
<dbReference type="Gene3D" id="1.10.3110.10">
    <property type="entry name" value="protoporphyrinogen ix oxidase, domain 3"/>
    <property type="match status" value="1"/>
</dbReference>
<evidence type="ECO:0000256" key="2">
    <source>
        <dbReference type="ARBA" id="ARBA00001974"/>
    </source>
</evidence>
<dbReference type="NCBIfam" id="TIGR00562">
    <property type="entry name" value="proto_IX_ox"/>
    <property type="match status" value="1"/>
</dbReference>
<evidence type="ECO:0000256" key="3">
    <source>
        <dbReference type="ARBA" id="ARBA00004744"/>
    </source>
</evidence>
<evidence type="ECO:0000256" key="4">
    <source>
        <dbReference type="ARBA" id="ARBA00008310"/>
    </source>
</evidence>
<dbReference type="PANTHER" id="PTHR42923:SF3">
    <property type="entry name" value="PROTOPORPHYRINOGEN OXIDASE"/>
    <property type="match status" value="1"/>
</dbReference>
<dbReference type="InterPro" id="IPR004572">
    <property type="entry name" value="Protoporphyrinogen_oxidase"/>
</dbReference>
<dbReference type="OrthoDB" id="9805195at2"/>
<feature type="domain" description="Amine oxidase" evidence="13">
    <location>
        <begin position="13"/>
        <end position="497"/>
    </location>
</feature>
<dbReference type="PANTHER" id="PTHR42923">
    <property type="entry name" value="PROTOPORPHYRINOGEN OXIDASE"/>
    <property type="match status" value="1"/>
</dbReference>
<dbReference type="RefSeq" id="WP_096180202.1">
    <property type="nucleotide sequence ID" value="NZ_BDUF01000003.1"/>
</dbReference>
<dbReference type="GO" id="GO:0005737">
    <property type="term" value="C:cytoplasm"/>
    <property type="evidence" value="ECO:0007669"/>
    <property type="project" value="UniProtKB-SubCell"/>
</dbReference>
<dbReference type="Pfam" id="PF01593">
    <property type="entry name" value="Amino_oxidase"/>
    <property type="match status" value="1"/>
</dbReference>
<keyword evidence="15" id="KW-1185">Reference proteome</keyword>
<evidence type="ECO:0000313" key="15">
    <source>
        <dbReference type="Proteomes" id="UP000217785"/>
    </source>
</evidence>
<dbReference type="Gene3D" id="3.90.660.20">
    <property type="entry name" value="Protoporphyrinogen oxidase, mitochondrial, domain 2"/>
    <property type="match status" value="1"/>
</dbReference>
<comment type="caution">
    <text evidence="14">The sequence shown here is derived from an EMBL/GenBank/DDBJ whole genome shotgun (WGS) entry which is preliminary data.</text>
</comment>
<keyword evidence="10 11" id="KW-0350">Heme biosynthesis</keyword>
<dbReference type="EC" id="1.3.3.15" evidence="5 11"/>
<proteinExistence type="inferred from homology"/>
<feature type="region of interest" description="Disordered" evidence="12">
    <location>
        <begin position="217"/>
        <end position="246"/>
    </location>
</feature>
<comment type="catalytic activity">
    <reaction evidence="1">
        <text>coproporphyrinogen III + 3 O2 = coproporphyrin III + 3 H2O2</text>
        <dbReference type="Rhea" id="RHEA:43436"/>
        <dbReference type="ChEBI" id="CHEBI:15379"/>
        <dbReference type="ChEBI" id="CHEBI:16240"/>
        <dbReference type="ChEBI" id="CHEBI:57309"/>
        <dbReference type="ChEBI" id="CHEBI:131725"/>
        <dbReference type="EC" id="1.3.3.15"/>
    </reaction>
    <physiologicalReaction direction="left-to-right" evidence="1">
        <dbReference type="Rhea" id="RHEA:43437"/>
    </physiologicalReaction>
</comment>
<comment type="cofactor">
    <cofactor evidence="2 11">
        <name>FAD</name>
        <dbReference type="ChEBI" id="CHEBI:57692"/>
    </cofactor>
</comment>
<dbReference type="InterPro" id="IPR050464">
    <property type="entry name" value="Zeta_carotene_desat/Oxidored"/>
</dbReference>
<accession>A0A292YBW1</accession>
<dbReference type="SUPFAM" id="SSF51905">
    <property type="entry name" value="FAD/NAD(P)-binding domain"/>
    <property type="match status" value="1"/>
</dbReference>
<comment type="function">
    <text evidence="11">Involved in coproporphyrin-dependent heme b biosynthesis. Catalyzes the oxidation of coproporphyrinogen III to coproporphyrin III.</text>
</comment>
<reference evidence="15" key="1">
    <citation type="submission" date="2017-07" db="EMBL/GenBank/DDBJ databases">
        <title>Draft genome sequence of Effusibacillus lacus strain skLN1.</title>
        <authorList>
            <person name="Watanabe M."/>
            <person name="Kojima H."/>
            <person name="Fukui M."/>
        </authorList>
    </citation>
    <scope>NUCLEOTIDE SEQUENCE [LARGE SCALE GENOMIC DNA]</scope>
    <source>
        <strain evidence="15">skLN1</strain>
    </source>
</reference>
<keyword evidence="9 11" id="KW-0560">Oxidoreductase</keyword>
<evidence type="ECO:0000256" key="6">
    <source>
        <dbReference type="ARBA" id="ARBA00019046"/>
    </source>
</evidence>
<evidence type="ECO:0000256" key="9">
    <source>
        <dbReference type="ARBA" id="ARBA00023002"/>
    </source>
</evidence>
<dbReference type="SUPFAM" id="SSF54373">
    <property type="entry name" value="FAD-linked reductases, C-terminal domain"/>
    <property type="match status" value="1"/>
</dbReference>
<dbReference type="InterPro" id="IPR002937">
    <property type="entry name" value="Amino_oxidase"/>
</dbReference>
<dbReference type="UniPathway" id="UPA00252"/>
<evidence type="ECO:0000313" key="14">
    <source>
        <dbReference type="EMBL" id="GAX88512.1"/>
    </source>
</evidence>
<evidence type="ECO:0000256" key="8">
    <source>
        <dbReference type="ARBA" id="ARBA00022827"/>
    </source>
</evidence>
<dbReference type="InterPro" id="IPR036188">
    <property type="entry name" value="FAD/NAD-bd_sf"/>
</dbReference>
<evidence type="ECO:0000256" key="10">
    <source>
        <dbReference type="ARBA" id="ARBA00023133"/>
    </source>
</evidence>
<comment type="similarity">
    <text evidence="4 11">Belongs to the protoporphyrinogen/coproporphyrinogen oxidase family. Coproporphyrinogen III oxidase subfamily.</text>
</comment>
<dbReference type="EMBL" id="BDUF01000003">
    <property type="protein sequence ID" value="GAX88512.1"/>
    <property type="molecule type" value="Genomic_DNA"/>
</dbReference>
<dbReference type="GO" id="GO:0006783">
    <property type="term" value="P:heme biosynthetic process"/>
    <property type="evidence" value="ECO:0007669"/>
    <property type="project" value="UniProtKB-UniRule"/>
</dbReference>
<dbReference type="AlphaFoldDB" id="A0A292YBW1"/>
<dbReference type="Proteomes" id="UP000217785">
    <property type="component" value="Unassembled WGS sequence"/>
</dbReference>
<dbReference type="GO" id="GO:0004729">
    <property type="term" value="F:oxygen-dependent protoporphyrinogen oxidase activity"/>
    <property type="evidence" value="ECO:0007669"/>
    <property type="project" value="UniProtKB-UniRule"/>
</dbReference>
<comment type="pathway">
    <text evidence="3 11">Porphyrin-containing compound metabolism; protoheme biosynthesis.</text>
</comment>
<name>A0A292YBW1_9BACL</name>
<evidence type="ECO:0000256" key="11">
    <source>
        <dbReference type="RuleBase" id="RU364052"/>
    </source>
</evidence>
<protein>
    <recommendedName>
        <fullName evidence="6 11">Coproporphyrinogen III oxidase</fullName>
        <ecNumber evidence="5 11">1.3.3.15</ecNumber>
    </recommendedName>
</protein>
<evidence type="ECO:0000256" key="1">
    <source>
        <dbReference type="ARBA" id="ARBA00001755"/>
    </source>
</evidence>
<keyword evidence="8 11" id="KW-0274">FAD</keyword>
<sequence length="504" mass="54573">MTDKTVIVIGGGITGLTTAYYLQKQAREKGIPLRVLLFERDNRLGGKISTEIHEGFVMEKGPDALLARKVAALNLCRDLGLTGDIVGTNPNNKKTYILHEGKLHRIPAGLNVGIPTQFVPFATTGLLTISGKIRAAMDLLIPRSKPSGDQSLGGFLARRLGDEVVDQMAEPLLAGIYAGSTRNLSLRATYPQFEQMEKKYGSLILGMLAQAKQAKAGSAPAKSVPQPKSEEGIAPSSSGTGSPDRKPLVTTMFFGLRGGLVQMVNKLADEIGRGLIHTSTAVREIKKETDEAAGGTALYRVVTENGETFQADAVIVTTPAYDAARVLPQSFPSLVLLEKIPYVSVGNVLLAFHAADVPYPLDGTGFVVPKKEGRNITACTWISSKWMHTAPPDKVLMRCYVGRAGDEDIVDEPDESILEKVKRDLKDSMGIEAEPIFVRITRWRKAMPQYTVGHLERLAAFEKEVAKEYPGLFFTGAAYKGLGVPDCIQQGKDTAETALGYLMQ</sequence>
<organism evidence="14 15">
    <name type="scientific">Effusibacillus lacus</name>
    <dbReference type="NCBI Taxonomy" id="1348429"/>
    <lineage>
        <taxon>Bacteria</taxon>
        <taxon>Bacillati</taxon>
        <taxon>Bacillota</taxon>
        <taxon>Bacilli</taxon>
        <taxon>Bacillales</taxon>
        <taxon>Alicyclobacillaceae</taxon>
        <taxon>Effusibacillus</taxon>
    </lineage>
</organism>
<comment type="subcellular location">
    <subcellularLocation>
        <location evidence="11">Cytoplasm</location>
    </subcellularLocation>
</comment>
<evidence type="ECO:0000256" key="7">
    <source>
        <dbReference type="ARBA" id="ARBA00022630"/>
    </source>
</evidence>